<name>A0A6A6C404_ZASCE</name>
<proteinExistence type="predicted"/>
<dbReference type="EMBL" id="ML993629">
    <property type="protein sequence ID" value="KAF2160126.1"/>
    <property type="molecule type" value="Genomic_DNA"/>
</dbReference>
<reference evidence="2" key="1">
    <citation type="journal article" date="2020" name="Stud. Mycol.">
        <title>101 Dothideomycetes genomes: a test case for predicting lifestyles and emergence of pathogens.</title>
        <authorList>
            <person name="Haridas S."/>
            <person name="Albert R."/>
            <person name="Binder M."/>
            <person name="Bloem J."/>
            <person name="Labutti K."/>
            <person name="Salamov A."/>
            <person name="Andreopoulos B."/>
            <person name="Baker S."/>
            <person name="Barry K."/>
            <person name="Bills G."/>
            <person name="Bluhm B."/>
            <person name="Cannon C."/>
            <person name="Castanera R."/>
            <person name="Culley D."/>
            <person name="Daum C."/>
            <person name="Ezra D."/>
            <person name="Gonzalez J."/>
            <person name="Henrissat B."/>
            <person name="Kuo A."/>
            <person name="Liang C."/>
            <person name="Lipzen A."/>
            <person name="Lutzoni F."/>
            <person name="Magnuson J."/>
            <person name="Mondo S."/>
            <person name="Nolan M."/>
            <person name="Ohm R."/>
            <person name="Pangilinan J."/>
            <person name="Park H.-J."/>
            <person name="Ramirez L."/>
            <person name="Alfaro M."/>
            <person name="Sun H."/>
            <person name="Tritt A."/>
            <person name="Yoshinaga Y."/>
            <person name="Zwiers L.-H."/>
            <person name="Turgeon B."/>
            <person name="Goodwin S."/>
            <person name="Spatafora J."/>
            <person name="Crous P."/>
            <person name="Grigoriev I."/>
        </authorList>
    </citation>
    <scope>NUCLEOTIDE SEQUENCE</scope>
    <source>
        <strain evidence="2">ATCC 36951</strain>
    </source>
</reference>
<protein>
    <submittedName>
        <fullName evidence="2">Uncharacterized protein</fullName>
    </submittedName>
</protein>
<feature type="compositionally biased region" description="Low complexity" evidence="1">
    <location>
        <begin position="48"/>
        <end position="59"/>
    </location>
</feature>
<sequence length="150" mass="16683">MAKFKQTDPRSQKGRKRTASADPAGLIVPSDSDDYAGAPSNPPPPTLLTPRPSTTTATPDNTKISTTTTTRRNPPDYLAQKHYDRQSIKQHVTAAIQKQLSQFQAWSATQRWAFVQRERFGKLRERERGAKGARGSARGRFPGVYEEGVE</sequence>
<feature type="non-terminal residue" evidence="2">
    <location>
        <position position="150"/>
    </location>
</feature>
<organism evidence="2 3">
    <name type="scientific">Zasmidium cellare ATCC 36951</name>
    <dbReference type="NCBI Taxonomy" id="1080233"/>
    <lineage>
        <taxon>Eukaryota</taxon>
        <taxon>Fungi</taxon>
        <taxon>Dikarya</taxon>
        <taxon>Ascomycota</taxon>
        <taxon>Pezizomycotina</taxon>
        <taxon>Dothideomycetes</taxon>
        <taxon>Dothideomycetidae</taxon>
        <taxon>Mycosphaerellales</taxon>
        <taxon>Mycosphaerellaceae</taxon>
        <taxon>Zasmidium</taxon>
    </lineage>
</organism>
<evidence type="ECO:0000313" key="3">
    <source>
        <dbReference type="Proteomes" id="UP000799537"/>
    </source>
</evidence>
<feature type="region of interest" description="Disordered" evidence="1">
    <location>
        <begin position="125"/>
        <end position="150"/>
    </location>
</feature>
<dbReference type="AlphaFoldDB" id="A0A6A6C404"/>
<evidence type="ECO:0000313" key="2">
    <source>
        <dbReference type="EMBL" id="KAF2160126.1"/>
    </source>
</evidence>
<feature type="compositionally biased region" description="Basic and acidic residues" evidence="1">
    <location>
        <begin position="1"/>
        <end position="11"/>
    </location>
</feature>
<accession>A0A6A6C404</accession>
<dbReference type="Proteomes" id="UP000799537">
    <property type="component" value="Unassembled WGS sequence"/>
</dbReference>
<evidence type="ECO:0000256" key="1">
    <source>
        <dbReference type="SAM" id="MobiDB-lite"/>
    </source>
</evidence>
<keyword evidence="3" id="KW-1185">Reference proteome</keyword>
<dbReference type="RefSeq" id="XP_033661015.1">
    <property type="nucleotide sequence ID" value="XM_033809459.1"/>
</dbReference>
<feature type="region of interest" description="Disordered" evidence="1">
    <location>
        <begin position="1"/>
        <end position="77"/>
    </location>
</feature>
<dbReference type="GeneID" id="54562731"/>
<gene>
    <name evidence="2" type="ORF">M409DRAFT_29422</name>
</gene>